<dbReference type="AlphaFoldDB" id="A0A1Q3EKQ9"/>
<reference evidence="2 3" key="1">
    <citation type="submission" date="2016-08" db="EMBL/GenBank/DDBJ databases">
        <authorList>
            <consortium name="Lentinula edodes genome sequencing consortium"/>
            <person name="Sakamoto Y."/>
            <person name="Nakade K."/>
            <person name="Sato S."/>
            <person name="Yoshida Y."/>
            <person name="Miyazaki K."/>
            <person name="Natsume S."/>
            <person name="Konno N."/>
        </authorList>
    </citation>
    <scope>NUCLEOTIDE SEQUENCE [LARGE SCALE GENOMIC DNA]</scope>
    <source>
        <strain evidence="2 3">NBRC 111202</strain>
    </source>
</reference>
<evidence type="ECO:0000313" key="2">
    <source>
        <dbReference type="EMBL" id="GAW07807.1"/>
    </source>
</evidence>
<dbReference type="SUPFAM" id="SSF52047">
    <property type="entry name" value="RNI-like"/>
    <property type="match status" value="1"/>
</dbReference>
<evidence type="ECO:0000259" key="1">
    <source>
        <dbReference type="PROSITE" id="PS50181"/>
    </source>
</evidence>
<dbReference type="InterPro" id="IPR036047">
    <property type="entry name" value="F-box-like_dom_sf"/>
</dbReference>
<name>A0A1Q3EKQ9_LENED</name>
<dbReference type="Proteomes" id="UP000188533">
    <property type="component" value="Unassembled WGS sequence"/>
</dbReference>
<comment type="caution">
    <text evidence="2">The sequence shown here is derived from an EMBL/GenBank/DDBJ whole genome shotgun (WGS) entry which is preliminary data.</text>
</comment>
<organism evidence="2 3">
    <name type="scientific">Lentinula edodes</name>
    <name type="common">Shiitake mushroom</name>
    <name type="synonym">Lentinus edodes</name>
    <dbReference type="NCBI Taxonomy" id="5353"/>
    <lineage>
        <taxon>Eukaryota</taxon>
        <taxon>Fungi</taxon>
        <taxon>Dikarya</taxon>
        <taxon>Basidiomycota</taxon>
        <taxon>Agaricomycotina</taxon>
        <taxon>Agaricomycetes</taxon>
        <taxon>Agaricomycetidae</taxon>
        <taxon>Agaricales</taxon>
        <taxon>Marasmiineae</taxon>
        <taxon>Omphalotaceae</taxon>
        <taxon>Lentinula</taxon>
    </lineage>
</organism>
<reference evidence="2 3" key="2">
    <citation type="submission" date="2017-02" db="EMBL/GenBank/DDBJ databases">
        <title>A genome survey and senescence transcriptome analysis in Lentinula edodes.</title>
        <authorList>
            <person name="Sakamoto Y."/>
            <person name="Nakade K."/>
            <person name="Sato S."/>
            <person name="Yoshida Y."/>
            <person name="Miyazaki K."/>
            <person name="Natsume S."/>
            <person name="Konno N."/>
        </authorList>
    </citation>
    <scope>NUCLEOTIDE SEQUENCE [LARGE SCALE GENOMIC DNA]</scope>
    <source>
        <strain evidence="2 3">NBRC 111202</strain>
    </source>
</reference>
<proteinExistence type="predicted"/>
<sequence>MSSTSVEIPVQVASSVASSSHISQPNAVSHTIEGSHLPLDSTIVIHDLPATMDAVDNIFGRHCQEQEALPPYIEEPPAYTPSGSNEPITLAMYLFKFGFLFPPFWIIGALILLSPLRQPQSTPSSVWLPEKTESEREEIIQKMRQAEVRWAKRCPNVDNESPFLTRTVVLASAIMNARGASKFFESRPLEQVPLSRKLSNLSVISSSTATSLYRSSSHQYHLENIPDDVLREIANWCSPATNLRVSLACKRLAILFRPYLYNSVDLAYTDLCRAGLKVFSQRPTLTRYIKILILKPNRNSGWTKSLDKSIDEVWIIDVLQNIASQGDLPLLTTFKWYGKELPKDSFWLTLRTHCPDLRNIGTSVGQKTLQAFKSNDHLFAFRNLTGFHLFTQVLERWTMFNYQMERDLPETLWEMLFDSQALEELTLDGTCFSDANAWNLKPVFSGRWPGLRRLALGNVFYDDSTDNDDSTYRGRLQQLQDGGELTQIRNIILTDWFSPSANFGDILGDLHHLESLTVCVNFVDNVHSQLGFYDRLLEQCSQLKYLEISSTSWLSLRKLSSGLRLVPDLRTLTVTRVHKMNSNNLTKSALHIASQNINLREFTIRDVPVWDHLDQLSGVFRTKHLGHYTVQHEHGERILSVQEVGVGALRQLYHRSFSRLIEDTQHL</sequence>
<feature type="domain" description="F-box" evidence="1">
    <location>
        <begin position="219"/>
        <end position="271"/>
    </location>
</feature>
<dbReference type="PROSITE" id="PS50181">
    <property type="entry name" value="FBOX"/>
    <property type="match status" value="1"/>
</dbReference>
<keyword evidence="3" id="KW-1185">Reference proteome</keyword>
<dbReference type="InterPro" id="IPR001810">
    <property type="entry name" value="F-box_dom"/>
</dbReference>
<dbReference type="Gene3D" id="3.80.10.10">
    <property type="entry name" value="Ribonuclease Inhibitor"/>
    <property type="match status" value="1"/>
</dbReference>
<gene>
    <name evidence="2" type="ORF">LENED_009823</name>
</gene>
<accession>A0A1Q3EKQ9</accession>
<protein>
    <recommendedName>
        <fullName evidence="1">F-box domain-containing protein</fullName>
    </recommendedName>
</protein>
<dbReference type="SUPFAM" id="SSF81383">
    <property type="entry name" value="F-box domain"/>
    <property type="match status" value="1"/>
</dbReference>
<evidence type="ECO:0000313" key="3">
    <source>
        <dbReference type="Proteomes" id="UP000188533"/>
    </source>
</evidence>
<dbReference type="EMBL" id="BDGU01000501">
    <property type="protein sequence ID" value="GAW07807.1"/>
    <property type="molecule type" value="Genomic_DNA"/>
</dbReference>
<dbReference type="InterPro" id="IPR032675">
    <property type="entry name" value="LRR_dom_sf"/>
</dbReference>